<gene>
    <name evidence="1" type="ORF">LZC94_26300</name>
</gene>
<name>A0ABZ2LP50_9BACT</name>
<proteinExistence type="predicted"/>
<protein>
    <submittedName>
        <fullName evidence="1">Uncharacterized protein</fullName>
    </submittedName>
</protein>
<dbReference type="RefSeq" id="WP_394820987.1">
    <property type="nucleotide sequence ID" value="NZ_CP089984.1"/>
</dbReference>
<accession>A0ABZ2LP50</accession>
<evidence type="ECO:0000313" key="2">
    <source>
        <dbReference type="Proteomes" id="UP001370348"/>
    </source>
</evidence>
<sequence length="124" mass="13261">MARLGRRRLLHVLHVLFSALVVLLVAACASPTLPLPPPAIPSIAPAGEGQYALRSEHGVEPNAVVVILNNNQTLPLNKRAAATLANAEGTWEQVVYASPGDVLDVTQEYGSMRSAQTTFRVPTR</sequence>
<dbReference type="EMBL" id="CP089984">
    <property type="protein sequence ID" value="WXB11369.1"/>
    <property type="molecule type" value="Genomic_DNA"/>
</dbReference>
<keyword evidence="2" id="KW-1185">Reference proteome</keyword>
<organism evidence="1 2">
    <name type="scientific">Pendulispora albinea</name>
    <dbReference type="NCBI Taxonomy" id="2741071"/>
    <lineage>
        <taxon>Bacteria</taxon>
        <taxon>Pseudomonadati</taxon>
        <taxon>Myxococcota</taxon>
        <taxon>Myxococcia</taxon>
        <taxon>Myxococcales</taxon>
        <taxon>Sorangiineae</taxon>
        <taxon>Pendulisporaceae</taxon>
        <taxon>Pendulispora</taxon>
    </lineage>
</organism>
<evidence type="ECO:0000313" key="1">
    <source>
        <dbReference type="EMBL" id="WXB11369.1"/>
    </source>
</evidence>
<reference evidence="1 2" key="1">
    <citation type="submission" date="2021-12" db="EMBL/GenBank/DDBJ databases">
        <title>Discovery of the Pendulisporaceae a myxobacterial family with distinct sporulation behavior and unique specialized metabolism.</title>
        <authorList>
            <person name="Garcia R."/>
            <person name="Popoff A."/>
            <person name="Bader C.D."/>
            <person name="Loehr J."/>
            <person name="Walesch S."/>
            <person name="Walt C."/>
            <person name="Boldt J."/>
            <person name="Bunk B."/>
            <person name="Haeckl F.J.F.P.J."/>
            <person name="Gunesch A.P."/>
            <person name="Birkelbach J."/>
            <person name="Nuebel U."/>
            <person name="Pietschmann T."/>
            <person name="Bach T."/>
            <person name="Mueller R."/>
        </authorList>
    </citation>
    <scope>NUCLEOTIDE SEQUENCE [LARGE SCALE GENOMIC DNA]</scope>
    <source>
        <strain evidence="1 2">MSr11954</strain>
    </source>
</reference>
<dbReference type="PROSITE" id="PS51257">
    <property type="entry name" value="PROKAR_LIPOPROTEIN"/>
    <property type="match status" value="1"/>
</dbReference>
<dbReference type="Proteomes" id="UP001370348">
    <property type="component" value="Chromosome"/>
</dbReference>